<feature type="compositionally biased region" description="Acidic residues" evidence="1">
    <location>
        <begin position="54"/>
        <end position="63"/>
    </location>
</feature>
<feature type="domain" description="DUF7507" evidence="2">
    <location>
        <begin position="73"/>
        <end position="172"/>
    </location>
</feature>
<dbReference type="InterPro" id="IPR055354">
    <property type="entry name" value="DUF7507"/>
</dbReference>
<feature type="domain" description="DUF7507" evidence="2">
    <location>
        <begin position="7"/>
        <end position="53"/>
    </location>
</feature>
<dbReference type="AlphaFoldDB" id="A0A0Q9WWP1"/>
<evidence type="ECO:0000313" key="3">
    <source>
        <dbReference type="EMBL" id="KRG00486.1"/>
    </source>
</evidence>
<feature type="region of interest" description="Disordered" evidence="1">
    <location>
        <begin position="257"/>
        <end position="281"/>
    </location>
</feature>
<feature type="domain" description="DUF7507" evidence="2">
    <location>
        <begin position="292"/>
        <end position="378"/>
    </location>
</feature>
<dbReference type="Pfam" id="PF24346">
    <property type="entry name" value="DUF7507"/>
    <property type="match status" value="4"/>
</dbReference>
<dbReference type="InterPro" id="IPR013783">
    <property type="entry name" value="Ig-like_fold"/>
</dbReference>
<reference evidence="3 4" key="1">
    <citation type="journal article" date="2007" name="Nature">
        <title>Evolution of genes and genomes on the Drosophila phylogeny.</title>
        <authorList>
            <consortium name="Drosophila 12 Genomes Consortium"/>
            <person name="Clark A.G."/>
            <person name="Eisen M.B."/>
            <person name="Smith D.R."/>
            <person name="Bergman C.M."/>
            <person name="Oliver B."/>
            <person name="Markow T.A."/>
            <person name="Kaufman T.C."/>
            <person name="Kellis M."/>
            <person name="Gelbart W."/>
            <person name="Iyer V.N."/>
            <person name="Pollard D.A."/>
            <person name="Sackton T.B."/>
            <person name="Larracuente A.M."/>
            <person name="Singh N.D."/>
            <person name="Abad J.P."/>
            <person name="Abt D.N."/>
            <person name="Adryan B."/>
            <person name="Aguade M."/>
            <person name="Akashi H."/>
            <person name="Anderson W.W."/>
            <person name="Aquadro C.F."/>
            <person name="Ardell D.H."/>
            <person name="Arguello R."/>
            <person name="Artieri C.G."/>
            <person name="Barbash D.A."/>
            <person name="Barker D."/>
            <person name="Barsanti P."/>
            <person name="Batterham P."/>
            <person name="Batzoglou S."/>
            <person name="Begun D."/>
            <person name="Bhutkar A."/>
            <person name="Blanco E."/>
            <person name="Bosak S.A."/>
            <person name="Bradley R.K."/>
            <person name="Brand A.D."/>
            <person name="Brent M.R."/>
            <person name="Brooks A.N."/>
            <person name="Brown R.H."/>
            <person name="Butlin R.K."/>
            <person name="Caggese C."/>
            <person name="Calvi B.R."/>
            <person name="Bernardo de Carvalho A."/>
            <person name="Caspi A."/>
            <person name="Castrezana S."/>
            <person name="Celniker S.E."/>
            <person name="Chang J.L."/>
            <person name="Chapple C."/>
            <person name="Chatterji S."/>
            <person name="Chinwalla A."/>
            <person name="Civetta A."/>
            <person name="Clifton S.W."/>
            <person name="Comeron J.M."/>
            <person name="Costello J.C."/>
            <person name="Coyne J.A."/>
            <person name="Daub J."/>
            <person name="David R.G."/>
            <person name="Delcher A.L."/>
            <person name="Delehaunty K."/>
            <person name="Do C.B."/>
            <person name="Ebling H."/>
            <person name="Edwards K."/>
            <person name="Eickbush T."/>
            <person name="Evans J.D."/>
            <person name="Filipski A."/>
            <person name="Findeiss S."/>
            <person name="Freyhult E."/>
            <person name="Fulton L."/>
            <person name="Fulton R."/>
            <person name="Garcia A.C."/>
            <person name="Gardiner A."/>
            <person name="Garfield D.A."/>
            <person name="Garvin B.E."/>
            <person name="Gibson G."/>
            <person name="Gilbert D."/>
            <person name="Gnerre S."/>
            <person name="Godfrey J."/>
            <person name="Good R."/>
            <person name="Gotea V."/>
            <person name="Gravely B."/>
            <person name="Greenberg A.J."/>
            <person name="Griffiths-Jones S."/>
            <person name="Gross S."/>
            <person name="Guigo R."/>
            <person name="Gustafson E.A."/>
            <person name="Haerty W."/>
            <person name="Hahn M.W."/>
            <person name="Halligan D.L."/>
            <person name="Halpern A.L."/>
            <person name="Halter G.M."/>
            <person name="Han M.V."/>
            <person name="Heger A."/>
            <person name="Hillier L."/>
            <person name="Hinrichs A.S."/>
            <person name="Holmes I."/>
            <person name="Hoskins R.A."/>
            <person name="Hubisz M.J."/>
            <person name="Hultmark D."/>
            <person name="Huntley M.A."/>
            <person name="Jaffe D.B."/>
            <person name="Jagadeeshan S."/>
            <person name="Jeck W.R."/>
            <person name="Johnson J."/>
            <person name="Jones C.D."/>
            <person name="Jordan W.C."/>
            <person name="Karpen G.H."/>
            <person name="Kataoka E."/>
            <person name="Keightley P.D."/>
            <person name="Kheradpour P."/>
            <person name="Kirkness E.F."/>
            <person name="Koerich L.B."/>
            <person name="Kristiansen K."/>
            <person name="Kudrna D."/>
            <person name="Kulathinal R.J."/>
            <person name="Kumar S."/>
            <person name="Kwok R."/>
            <person name="Lander E."/>
            <person name="Langley C.H."/>
            <person name="Lapoint R."/>
            <person name="Lazzaro B.P."/>
            <person name="Lee S.J."/>
            <person name="Levesque L."/>
            <person name="Li R."/>
            <person name="Lin C.F."/>
            <person name="Lin M.F."/>
            <person name="Lindblad-Toh K."/>
            <person name="Llopart A."/>
            <person name="Long M."/>
            <person name="Low L."/>
            <person name="Lozovsky E."/>
            <person name="Lu J."/>
            <person name="Luo M."/>
            <person name="Machado C.A."/>
            <person name="Makalowski W."/>
            <person name="Marzo M."/>
            <person name="Matsuda M."/>
            <person name="Matzkin L."/>
            <person name="McAllister B."/>
            <person name="McBride C.S."/>
            <person name="McKernan B."/>
            <person name="McKernan K."/>
            <person name="Mendez-Lago M."/>
            <person name="Minx P."/>
            <person name="Mollenhauer M.U."/>
            <person name="Montooth K."/>
            <person name="Mount S.M."/>
            <person name="Mu X."/>
            <person name="Myers E."/>
            <person name="Negre B."/>
            <person name="Newfeld S."/>
            <person name="Nielsen R."/>
            <person name="Noor M.A."/>
            <person name="O'Grady P."/>
            <person name="Pachter L."/>
            <person name="Papaceit M."/>
            <person name="Parisi M.J."/>
            <person name="Parisi M."/>
            <person name="Parts L."/>
            <person name="Pedersen J.S."/>
            <person name="Pesole G."/>
            <person name="Phillippy A.M."/>
            <person name="Ponting C.P."/>
            <person name="Pop M."/>
            <person name="Porcelli D."/>
            <person name="Powell J.R."/>
            <person name="Prohaska S."/>
            <person name="Pruitt K."/>
            <person name="Puig M."/>
            <person name="Quesneville H."/>
            <person name="Ram K.R."/>
            <person name="Rand D."/>
            <person name="Rasmussen M.D."/>
            <person name="Reed L.K."/>
            <person name="Reenan R."/>
            <person name="Reily A."/>
            <person name="Remington K.A."/>
            <person name="Rieger T.T."/>
            <person name="Ritchie M.G."/>
            <person name="Robin C."/>
            <person name="Rogers Y.H."/>
            <person name="Rohde C."/>
            <person name="Rozas J."/>
            <person name="Rubenfield M.J."/>
            <person name="Ruiz A."/>
            <person name="Russo S."/>
            <person name="Salzberg S.L."/>
            <person name="Sanchez-Gracia A."/>
            <person name="Saranga D.J."/>
            <person name="Sato H."/>
            <person name="Schaeffer S.W."/>
            <person name="Schatz M.C."/>
            <person name="Schlenke T."/>
            <person name="Schwartz R."/>
            <person name="Segarra C."/>
            <person name="Singh R.S."/>
            <person name="Sirot L."/>
            <person name="Sirota M."/>
            <person name="Sisneros N.B."/>
            <person name="Smith C.D."/>
            <person name="Smith T.F."/>
            <person name="Spieth J."/>
            <person name="Stage D.E."/>
            <person name="Stark A."/>
            <person name="Stephan W."/>
            <person name="Strausberg R.L."/>
            <person name="Strempel S."/>
            <person name="Sturgill D."/>
            <person name="Sutton G."/>
            <person name="Sutton G.G."/>
            <person name="Tao W."/>
            <person name="Teichmann S."/>
            <person name="Tobari Y.N."/>
            <person name="Tomimura Y."/>
            <person name="Tsolas J.M."/>
            <person name="Valente V.L."/>
            <person name="Venter E."/>
            <person name="Venter J.C."/>
            <person name="Vicario S."/>
            <person name="Vieira F.G."/>
            <person name="Vilella A.J."/>
            <person name="Villasante A."/>
            <person name="Walenz B."/>
            <person name="Wang J."/>
            <person name="Wasserman M."/>
            <person name="Watts T."/>
            <person name="Wilson D."/>
            <person name="Wilson R.K."/>
            <person name="Wing R.A."/>
            <person name="Wolfner M.F."/>
            <person name="Wong A."/>
            <person name="Wong G.K."/>
            <person name="Wu C.I."/>
            <person name="Wu G."/>
            <person name="Yamamoto D."/>
            <person name="Yang H.P."/>
            <person name="Yang S.P."/>
            <person name="Yorke J.A."/>
            <person name="Yoshida K."/>
            <person name="Zdobnov E."/>
            <person name="Zhang P."/>
            <person name="Zhang Y."/>
            <person name="Zimin A.V."/>
            <person name="Baldwin J."/>
            <person name="Abdouelleil A."/>
            <person name="Abdulkadir J."/>
            <person name="Abebe A."/>
            <person name="Abera B."/>
            <person name="Abreu J."/>
            <person name="Acer S.C."/>
            <person name="Aftuck L."/>
            <person name="Alexander A."/>
            <person name="An P."/>
            <person name="Anderson E."/>
            <person name="Anderson S."/>
            <person name="Arachi H."/>
            <person name="Azer M."/>
            <person name="Bachantsang P."/>
            <person name="Barry A."/>
            <person name="Bayul T."/>
            <person name="Berlin A."/>
            <person name="Bessette D."/>
            <person name="Bloom T."/>
            <person name="Blye J."/>
            <person name="Boguslavskiy L."/>
            <person name="Bonnet C."/>
            <person name="Boukhgalter B."/>
            <person name="Bourzgui I."/>
            <person name="Brown A."/>
            <person name="Cahill P."/>
            <person name="Channer S."/>
            <person name="Cheshatsang Y."/>
            <person name="Chuda L."/>
            <person name="Citroen M."/>
            <person name="Collymore A."/>
            <person name="Cooke P."/>
            <person name="Costello M."/>
            <person name="D'Aco K."/>
            <person name="Daza R."/>
            <person name="De Haan G."/>
            <person name="DeGray S."/>
            <person name="DeMaso C."/>
            <person name="Dhargay N."/>
            <person name="Dooley K."/>
            <person name="Dooley E."/>
            <person name="Doricent M."/>
            <person name="Dorje P."/>
            <person name="Dorjee K."/>
            <person name="Dupes A."/>
            <person name="Elong R."/>
            <person name="Falk J."/>
            <person name="Farina A."/>
            <person name="Faro S."/>
            <person name="Ferguson D."/>
            <person name="Fisher S."/>
            <person name="Foley C.D."/>
            <person name="Franke A."/>
            <person name="Friedrich D."/>
            <person name="Gadbois L."/>
            <person name="Gearin G."/>
            <person name="Gearin C.R."/>
            <person name="Giannoukos G."/>
            <person name="Goode T."/>
            <person name="Graham J."/>
            <person name="Grandbois E."/>
            <person name="Grewal S."/>
            <person name="Gyaltsen K."/>
            <person name="Hafez N."/>
            <person name="Hagos B."/>
            <person name="Hall J."/>
            <person name="Henson C."/>
            <person name="Hollinger A."/>
            <person name="Honan T."/>
            <person name="Huard M.D."/>
            <person name="Hughes L."/>
            <person name="Hurhula B."/>
            <person name="Husby M.E."/>
            <person name="Kamat A."/>
            <person name="Kanga B."/>
            <person name="Kashin S."/>
            <person name="Khazanovich D."/>
            <person name="Kisner P."/>
            <person name="Lance K."/>
            <person name="Lara M."/>
            <person name="Lee W."/>
            <person name="Lennon N."/>
            <person name="Letendre F."/>
            <person name="LeVine R."/>
            <person name="Lipovsky A."/>
            <person name="Liu X."/>
            <person name="Liu J."/>
            <person name="Liu S."/>
            <person name="Lokyitsang T."/>
            <person name="Lokyitsang Y."/>
            <person name="Lubonja R."/>
            <person name="Lui A."/>
            <person name="MacDonald P."/>
            <person name="Magnisalis V."/>
            <person name="Maru K."/>
            <person name="Matthews C."/>
            <person name="McCusker W."/>
            <person name="McDonough S."/>
            <person name="Mehta T."/>
            <person name="Meldrim J."/>
            <person name="Meneus L."/>
            <person name="Mihai O."/>
            <person name="Mihalev A."/>
            <person name="Mihova T."/>
            <person name="Mittelman R."/>
            <person name="Mlenga V."/>
            <person name="Montmayeur A."/>
            <person name="Mulrain L."/>
            <person name="Navidi A."/>
            <person name="Naylor J."/>
            <person name="Negash T."/>
            <person name="Nguyen T."/>
            <person name="Nguyen N."/>
            <person name="Nicol R."/>
            <person name="Norbu C."/>
            <person name="Norbu N."/>
            <person name="Novod N."/>
            <person name="O'Neill B."/>
            <person name="Osman S."/>
            <person name="Markiewicz E."/>
            <person name="Oyono O.L."/>
            <person name="Patti C."/>
            <person name="Phunkhang P."/>
            <person name="Pierre F."/>
            <person name="Priest M."/>
            <person name="Raghuraman S."/>
            <person name="Rege F."/>
            <person name="Reyes R."/>
            <person name="Rise C."/>
            <person name="Rogov P."/>
            <person name="Ross K."/>
            <person name="Ryan E."/>
            <person name="Settipalli S."/>
            <person name="Shea T."/>
            <person name="Sherpa N."/>
            <person name="Shi L."/>
            <person name="Shih D."/>
            <person name="Sparrow T."/>
            <person name="Spaulding J."/>
            <person name="Stalker J."/>
            <person name="Stange-Thomann N."/>
            <person name="Stavropoulos S."/>
            <person name="Stone C."/>
            <person name="Strader C."/>
            <person name="Tesfaye S."/>
            <person name="Thomson T."/>
            <person name="Thoulutsang Y."/>
            <person name="Thoulutsang D."/>
            <person name="Topham K."/>
            <person name="Topping I."/>
            <person name="Tsamla T."/>
            <person name="Vassiliev H."/>
            <person name="Vo A."/>
            <person name="Wangchuk T."/>
            <person name="Wangdi T."/>
            <person name="Weiand M."/>
            <person name="Wilkinson J."/>
            <person name="Wilson A."/>
            <person name="Yadav S."/>
            <person name="Young G."/>
            <person name="Yu Q."/>
            <person name="Zembek L."/>
            <person name="Zhong D."/>
            <person name="Zimmer A."/>
            <person name="Zwirko Z."/>
            <person name="Jaffe D.B."/>
            <person name="Alvarez P."/>
            <person name="Brockman W."/>
            <person name="Butler J."/>
            <person name="Chin C."/>
            <person name="Gnerre S."/>
            <person name="Grabherr M."/>
            <person name="Kleber M."/>
            <person name="Mauceli E."/>
            <person name="MacCallum I."/>
        </authorList>
    </citation>
    <scope>NUCLEOTIDE SEQUENCE [LARGE SCALE GENOMIC DNA]</scope>
    <source>
        <strain evidence="4">Tucson 14030-0811.24</strain>
    </source>
</reference>
<dbReference type="InterPro" id="IPR047589">
    <property type="entry name" value="DUF11_rpt"/>
</dbReference>
<feature type="domain" description="DUF7507" evidence="2">
    <location>
        <begin position="241"/>
        <end position="272"/>
    </location>
</feature>
<dbReference type="InterPro" id="IPR051172">
    <property type="entry name" value="Chlamydia_OmcB"/>
</dbReference>
<proteinExistence type="predicted"/>
<dbReference type="PANTHER" id="PTHR34819">
    <property type="entry name" value="LARGE CYSTEINE-RICH PERIPLASMIC PROTEIN OMCB"/>
    <property type="match status" value="1"/>
</dbReference>
<feature type="region of interest" description="Disordered" evidence="1">
    <location>
        <begin position="157"/>
        <end position="183"/>
    </location>
</feature>
<feature type="compositionally biased region" description="Acidic residues" evidence="1">
    <location>
        <begin position="173"/>
        <end position="183"/>
    </location>
</feature>
<evidence type="ECO:0000259" key="2">
    <source>
        <dbReference type="Pfam" id="PF24346"/>
    </source>
</evidence>
<feature type="non-terminal residue" evidence="3">
    <location>
        <position position="1"/>
    </location>
</feature>
<keyword evidence="4" id="KW-1185">Reference proteome</keyword>
<dbReference type="EMBL" id="CH973158">
    <property type="protein sequence ID" value="KRG00486.1"/>
    <property type="molecule type" value="Genomic_DNA"/>
</dbReference>
<name>A0A0Q9WWP1_DROWI</name>
<evidence type="ECO:0000313" key="4">
    <source>
        <dbReference type="Proteomes" id="UP000007798"/>
    </source>
</evidence>
<feature type="non-terminal residue" evidence="3">
    <location>
        <position position="378"/>
    </location>
</feature>
<dbReference type="PANTHER" id="PTHR34819:SF3">
    <property type="entry name" value="CELL SURFACE PROTEIN"/>
    <property type="match status" value="1"/>
</dbReference>
<feature type="region of interest" description="Disordered" evidence="1">
    <location>
        <begin position="38"/>
        <end position="63"/>
    </location>
</feature>
<organism evidence="3 4">
    <name type="scientific">Drosophila willistoni</name>
    <name type="common">Fruit fly</name>
    <dbReference type="NCBI Taxonomy" id="7260"/>
    <lineage>
        <taxon>Eukaryota</taxon>
        <taxon>Metazoa</taxon>
        <taxon>Ecdysozoa</taxon>
        <taxon>Arthropoda</taxon>
        <taxon>Hexapoda</taxon>
        <taxon>Insecta</taxon>
        <taxon>Pterygota</taxon>
        <taxon>Neoptera</taxon>
        <taxon>Endopterygota</taxon>
        <taxon>Diptera</taxon>
        <taxon>Brachycera</taxon>
        <taxon>Muscomorpha</taxon>
        <taxon>Ephydroidea</taxon>
        <taxon>Drosophilidae</taxon>
        <taxon>Drosophila</taxon>
        <taxon>Sophophora</taxon>
    </lineage>
</organism>
<protein>
    <recommendedName>
        <fullName evidence="2">DUF7507 domain-containing protein</fullName>
    </recommendedName>
</protein>
<dbReference type="Proteomes" id="UP000007798">
    <property type="component" value="Unassembled WGS sequence"/>
</dbReference>
<sequence>TTDLALTPSTLAPGAVGTATATYTVLQSDVDNGSITNQATVDGLDPDNAPVTDTSDDDGINDEDPTIVTLTQTPELTLLKTSDATGNEVAGDVITYTFEVTNTGNVTVTGLNIDDTLTGTTDLALTPSTLAPGAVGTATATYTVLQSDVDNGSITNQATVDGLDPDNAPVTDTSDDDGINDEDPTIVTLTQTPELTLLKTSDATGNEVAGDVITYTFEARRTLRLRHRRWHQVLLVRPRPTYTVLQSDVDNGSITNQATVDGLDPDNAPVTDTSDDDGINDEDPTIVTLTQTPELTLLKTSDATGNEVAGDVITYTFEVTNTGNVTVTGLNIDDTLTGTTDLALTPSTLAPGAVGTATATYTVLQSDVDNGSITNQAT</sequence>
<dbReference type="InParanoid" id="A0A0Q9WWP1"/>
<accession>A0A0Q9WWP1</accession>
<gene>
    <name evidence="3" type="primary">Dwil\GK27047</name>
    <name evidence="3" type="ORF">Dwil_GK27047</name>
</gene>
<dbReference type="NCBIfam" id="TIGR01451">
    <property type="entry name" value="B_ant_repeat"/>
    <property type="match status" value="2"/>
</dbReference>
<dbReference type="Gene3D" id="2.60.40.10">
    <property type="entry name" value="Immunoglobulins"/>
    <property type="match status" value="2"/>
</dbReference>
<evidence type="ECO:0000256" key="1">
    <source>
        <dbReference type="SAM" id="MobiDB-lite"/>
    </source>
</evidence>